<reference evidence="3" key="2">
    <citation type="submission" date="2020-09" db="EMBL/GenBank/DDBJ databases">
        <authorList>
            <person name="Sun Q."/>
            <person name="Ohkuma M."/>
        </authorList>
    </citation>
    <scope>NUCLEOTIDE SEQUENCE</scope>
    <source>
        <strain evidence="3">JCM 4714</strain>
    </source>
</reference>
<keyword evidence="2" id="KW-0732">Signal</keyword>
<evidence type="ECO:0000313" key="3">
    <source>
        <dbReference type="EMBL" id="GHD98119.1"/>
    </source>
</evidence>
<dbReference type="EMBL" id="BMVG01000001">
    <property type="protein sequence ID" value="GHD98119.1"/>
    <property type="molecule type" value="Genomic_DNA"/>
</dbReference>
<accession>A0A919CZT5</accession>
<proteinExistence type="predicted"/>
<protein>
    <submittedName>
        <fullName evidence="3">Uncharacterized protein</fullName>
    </submittedName>
</protein>
<dbReference type="AlphaFoldDB" id="A0A919CZT5"/>
<reference evidence="3" key="1">
    <citation type="journal article" date="2014" name="Int. J. Syst. Evol. Microbiol.">
        <title>Complete genome sequence of Corynebacterium casei LMG S-19264T (=DSM 44701T), isolated from a smear-ripened cheese.</title>
        <authorList>
            <consortium name="US DOE Joint Genome Institute (JGI-PGF)"/>
            <person name="Walter F."/>
            <person name="Albersmeier A."/>
            <person name="Kalinowski J."/>
            <person name="Ruckert C."/>
        </authorList>
    </citation>
    <scope>NUCLEOTIDE SEQUENCE</scope>
    <source>
        <strain evidence="3">JCM 4714</strain>
    </source>
</reference>
<name>A0A919CZT5_9ACTN</name>
<keyword evidence="4" id="KW-1185">Reference proteome</keyword>
<comment type="caution">
    <text evidence="3">The sequence shown here is derived from an EMBL/GenBank/DDBJ whole genome shotgun (WGS) entry which is preliminary data.</text>
</comment>
<evidence type="ECO:0000256" key="2">
    <source>
        <dbReference type="SAM" id="SignalP"/>
    </source>
</evidence>
<organism evidence="3 4">
    <name type="scientific">Streptomyces alanosinicus</name>
    <dbReference type="NCBI Taxonomy" id="68171"/>
    <lineage>
        <taxon>Bacteria</taxon>
        <taxon>Bacillati</taxon>
        <taxon>Actinomycetota</taxon>
        <taxon>Actinomycetes</taxon>
        <taxon>Kitasatosporales</taxon>
        <taxon>Streptomycetaceae</taxon>
        <taxon>Streptomyces</taxon>
    </lineage>
</organism>
<evidence type="ECO:0000313" key="4">
    <source>
        <dbReference type="Proteomes" id="UP000655443"/>
    </source>
</evidence>
<sequence length="419" mass="45838">MSALLYAAVNAVTAFAASARVAEGSISRSPCTTMHPLAVSDRAVSEAAMSVFRPRLRSSTFLSHLRSLRGLRSLLIGSLHLPLPGGEPYRGEEHGERRDRIQQPHRDLEDRRAGPGGRVDGMGNARRELLGEGRLVLDIRDRPEPPQLRFETTDDGRLLLLRQGERPLLLGRSAVPGASCCPELRLHRLGGYRSPLPPLTAARQRSSVNWPHEYARRLEEATGTPLADGRWELALRTGFPPGIWEEDLVREWPGGTLELSCGGGWHGVVPLRPLSPPGSGRVRAQRKLVREGAAAPVLLWWVSFLDGWLLLDGHDRAVAALAEGRRPDSVVLEQLPAAGEQWRGAEKIEEAHAYHMARLAALPPGPGVERQRAHLERAYGEALAELPYAVVPTVTRPLPGGAPAWHALAAAAMFQFPRD</sequence>
<dbReference type="Proteomes" id="UP000655443">
    <property type="component" value="Unassembled WGS sequence"/>
</dbReference>
<feature type="chain" id="PRO_5037778156" evidence="2">
    <location>
        <begin position="17"/>
        <end position="419"/>
    </location>
</feature>
<feature type="signal peptide" evidence="2">
    <location>
        <begin position="1"/>
        <end position="16"/>
    </location>
</feature>
<feature type="region of interest" description="Disordered" evidence="1">
    <location>
        <begin position="86"/>
        <end position="124"/>
    </location>
</feature>
<evidence type="ECO:0000256" key="1">
    <source>
        <dbReference type="SAM" id="MobiDB-lite"/>
    </source>
</evidence>
<feature type="compositionally biased region" description="Basic and acidic residues" evidence="1">
    <location>
        <begin position="89"/>
        <end position="113"/>
    </location>
</feature>
<gene>
    <name evidence="3" type="ORF">GCM10010339_04020</name>
</gene>